<keyword evidence="9" id="KW-0732">Signal</keyword>
<evidence type="ECO:0000256" key="19">
    <source>
        <dbReference type="RuleBase" id="RU004335"/>
    </source>
</evidence>
<evidence type="ECO:0000313" key="22">
    <source>
        <dbReference type="EMBL" id="KIY64983.1"/>
    </source>
</evidence>
<dbReference type="InterPro" id="IPR050732">
    <property type="entry name" value="Beta-glucan_modifiers"/>
</dbReference>
<evidence type="ECO:0000256" key="21">
    <source>
        <dbReference type="SAM" id="Phobius"/>
    </source>
</evidence>
<feature type="compositionally biased region" description="Polar residues" evidence="20">
    <location>
        <begin position="30"/>
        <end position="50"/>
    </location>
</feature>
<dbReference type="EMBL" id="KN880609">
    <property type="protein sequence ID" value="KIY64983.1"/>
    <property type="molecule type" value="Genomic_DNA"/>
</dbReference>
<gene>
    <name evidence="22" type="ORF">CYLTODRAFT_424713</name>
</gene>
<evidence type="ECO:0000256" key="2">
    <source>
        <dbReference type="ARBA" id="ARBA00004191"/>
    </source>
</evidence>
<keyword evidence="6" id="KW-1003">Cell membrane</keyword>
<evidence type="ECO:0000256" key="1">
    <source>
        <dbReference type="ARBA" id="ARBA00000382"/>
    </source>
</evidence>
<comment type="catalytic activity">
    <reaction evidence="1">
        <text>Hydrolysis of (1-&gt;3)-beta-D-glucosidic linkages in (1-&gt;3)-beta-D-glucans.</text>
        <dbReference type="EC" id="3.2.1.39"/>
    </reaction>
</comment>
<accession>A0A0D7B313</accession>
<evidence type="ECO:0000256" key="5">
    <source>
        <dbReference type="ARBA" id="ARBA00012780"/>
    </source>
</evidence>
<dbReference type="InterPro" id="IPR000490">
    <property type="entry name" value="Glyco_hydro_17"/>
</dbReference>
<keyword evidence="21" id="KW-0812">Transmembrane</keyword>
<keyword evidence="15" id="KW-0624">Polysaccharide degradation</keyword>
<dbReference type="EC" id="3.2.1.39" evidence="5"/>
<dbReference type="STRING" id="1314674.A0A0D7B313"/>
<dbReference type="PANTHER" id="PTHR16631">
    <property type="entry name" value="GLUCAN 1,3-BETA-GLUCOSIDASE"/>
    <property type="match status" value="1"/>
</dbReference>
<evidence type="ECO:0000256" key="17">
    <source>
        <dbReference type="ARBA" id="ARBA00042373"/>
    </source>
</evidence>
<evidence type="ECO:0000256" key="14">
    <source>
        <dbReference type="ARBA" id="ARBA00023316"/>
    </source>
</evidence>
<comment type="similarity">
    <text evidence="4 19">Belongs to the glycosyl hydrolase 17 family.</text>
</comment>
<dbReference type="GO" id="GO:0042973">
    <property type="term" value="F:glucan endo-1,3-beta-D-glucosidase activity"/>
    <property type="evidence" value="ECO:0007669"/>
    <property type="project" value="UniProtKB-EC"/>
</dbReference>
<keyword evidence="10 22" id="KW-0378">Hydrolase</keyword>
<evidence type="ECO:0000256" key="4">
    <source>
        <dbReference type="ARBA" id="ARBA00008773"/>
    </source>
</evidence>
<dbReference type="GO" id="GO:0071555">
    <property type="term" value="P:cell wall organization"/>
    <property type="evidence" value="ECO:0007669"/>
    <property type="project" value="UniProtKB-KW"/>
</dbReference>
<evidence type="ECO:0000256" key="16">
    <source>
        <dbReference type="ARBA" id="ARBA00037649"/>
    </source>
</evidence>
<evidence type="ECO:0000256" key="11">
    <source>
        <dbReference type="ARBA" id="ARBA00023136"/>
    </source>
</evidence>
<comment type="subcellular location">
    <subcellularLocation>
        <location evidence="3">Cell membrane</location>
        <topology evidence="3">Single-pass type II membrane protein</topology>
    </subcellularLocation>
    <subcellularLocation>
        <location evidence="2">Secreted</location>
        <location evidence="2">Cell wall</location>
    </subcellularLocation>
</comment>
<feature type="region of interest" description="Disordered" evidence="20">
    <location>
        <begin position="1"/>
        <end position="71"/>
    </location>
</feature>
<keyword evidence="21" id="KW-1133">Transmembrane helix</keyword>
<reference evidence="22 23" key="1">
    <citation type="journal article" date="2015" name="Fungal Genet. Biol.">
        <title>Evolution of novel wood decay mechanisms in Agaricales revealed by the genome sequences of Fistulina hepatica and Cylindrobasidium torrendii.</title>
        <authorList>
            <person name="Floudas D."/>
            <person name="Held B.W."/>
            <person name="Riley R."/>
            <person name="Nagy L.G."/>
            <person name="Koehler G."/>
            <person name="Ransdell A.S."/>
            <person name="Younus H."/>
            <person name="Chow J."/>
            <person name="Chiniquy J."/>
            <person name="Lipzen A."/>
            <person name="Tritt A."/>
            <person name="Sun H."/>
            <person name="Haridas S."/>
            <person name="LaButti K."/>
            <person name="Ohm R.A."/>
            <person name="Kues U."/>
            <person name="Blanchette R.A."/>
            <person name="Grigoriev I.V."/>
            <person name="Minto R.E."/>
            <person name="Hibbett D.S."/>
        </authorList>
    </citation>
    <scope>NUCLEOTIDE SEQUENCE [LARGE SCALE GENOMIC DNA]</scope>
    <source>
        <strain evidence="22 23">FP15055 ss-10</strain>
    </source>
</reference>
<dbReference type="GO" id="GO:0009277">
    <property type="term" value="C:fungal-type cell wall"/>
    <property type="evidence" value="ECO:0007669"/>
    <property type="project" value="TreeGrafter"/>
</dbReference>
<evidence type="ECO:0000256" key="15">
    <source>
        <dbReference type="ARBA" id="ARBA00023326"/>
    </source>
</evidence>
<dbReference type="GO" id="GO:0000272">
    <property type="term" value="P:polysaccharide catabolic process"/>
    <property type="evidence" value="ECO:0007669"/>
    <property type="project" value="UniProtKB-KW"/>
</dbReference>
<feature type="compositionally biased region" description="Polar residues" evidence="20">
    <location>
        <begin position="1"/>
        <end position="14"/>
    </location>
</feature>
<feature type="transmembrane region" description="Helical" evidence="21">
    <location>
        <begin position="126"/>
        <end position="149"/>
    </location>
</feature>
<dbReference type="InterPro" id="IPR017853">
    <property type="entry name" value="GH"/>
</dbReference>
<keyword evidence="14" id="KW-0961">Cell wall biogenesis/degradation</keyword>
<evidence type="ECO:0000256" key="9">
    <source>
        <dbReference type="ARBA" id="ARBA00022729"/>
    </source>
</evidence>
<keyword evidence="11 21" id="KW-0472">Membrane</keyword>
<dbReference type="Gene3D" id="3.20.20.80">
    <property type="entry name" value="Glycosidases"/>
    <property type="match status" value="2"/>
</dbReference>
<keyword evidence="23" id="KW-1185">Reference proteome</keyword>
<evidence type="ECO:0000256" key="10">
    <source>
        <dbReference type="ARBA" id="ARBA00022801"/>
    </source>
</evidence>
<dbReference type="OrthoDB" id="68336at2759"/>
<evidence type="ECO:0000256" key="18">
    <source>
        <dbReference type="ARBA" id="ARBA00043078"/>
    </source>
</evidence>
<evidence type="ECO:0000256" key="6">
    <source>
        <dbReference type="ARBA" id="ARBA00022475"/>
    </source>
</evidence>
<dbReference type="SUPFAM" id="SSF51445">
    <property type="entry name" value="(Trans)glycosidases"/>
    <property type="match status" value="1"/>
</dbReference>
<evidence type="ECO:0000313" key="23">
    <source>
        <dbReference type="Proteomes" id="UP000054007"/>
    </source>
</evidence>
<dbReference type="GO" id="GO:0009986">
    <property type="term" value="C:cell surface"/>
    <property type="evidence" value="ECO:0007669"/>
    <property type="project" value="TreeGrafter"/>
</dbReference>
<dbReference type="GO" id="GO:0005886">
    <property type="term" value="C:plasma membrane"/>
    <property type="evidence" value="ECO:0007669"/>
    <property type="project" value="UniProtKB-SubCell"/>
</dbReference>
<dbReference type="GO" id="GO:0005576">
    <property type="term" value="C:extracellular region"/>
    <property type="evidence" value="ECO:0007669"/>
    <property type="project" value="TreeGrafter"/>
</dbReference>
<dbReference type="Proteomes" id="UP000054007">
    <property type="component" value="Unassembled WGS sequence"/>
</dbReference>
<protein>
    <recommendedName>
        <fullName evidence="5">glucan endo-1,3-beta-D-glucosidase</fullName>
        <ecNumber evidence="5">3.2.1.39</ecNumber>
    </recommendedName>
    <alternativeName>
        <fullName evidence="18">Endo-1,3-beta-glucanase btgC</fullName>
    </alternativeName>
    <alternativeName>
        <fullName evidence="17">Laminarinase btgC</fullName>
    </alternativeName>
</protein>
<dbReference type="Pfam" id="PF00332">
    <property type="entry name" value="Glyco_hydro_17"/>
    <property type="match status" value="1"/>
</dbReference>
<keyword evidence="7" id="KW-0134">Cell wall</keyword>
<evidence type="ECO:0000256" key="20">
    <source>
        <dbReference type="SAM" id="MobiDB-lite"/>
    </source>
</evidence>
<comment type="function">
    <text evidence="16">Glucanases play a role in cell expansion during growth, in cell-cell fusion during mating, and in spore release during sporulation. This enzyme may be involved in beta-glucan degradation. Active on laminarin and lichenan.</text>
</comment>
<evidence type="ECO:0000256" key="7">
    <source>
        <dbReference type="ARBA" id="ARBA00022512"/>
    </source>
</evidence>
<dbReference type="AlphaFoldDB" id="A0A0D7B313"/>
<keyword evidence="12" id="KW-0325">Glycoprotein</keyword>
<evidence type="ECO:0000256" key="13">
    <source>
        <dbReference type="ARBA" id="ARBA00023277"/>
    </source>
</evidence>
<name>A0A0D7B313_9AGAR</name>
<proteinExistence type="inferred from homology"/>
<keyword evidence="13" id="KW-0119">Carbohydrate metabolism</keyword>
<evidence type="ECO:0000256" key="3">
    <source>
        <dbReference type="ARBA" id="ARBA00004401"/>
    </source>
</evidence>
<dbReference type="PANTHER" id="PTHR16631:SF17">
    <property type="entry name" value="GLUCAN ENDO-1,3-BETA-GLUCOSIDASE BTGC"/>
    <property type="match status" value="1"/>
</dbReference>
<sequence length="482" mass="51565">MSTPYRDSPQPSHTDLQDYYDTVPPPHRLSSYNSQSPAYSDSIPMTSPRTYGNAPLHADSRTNLSADQDSHDTGAAAFGAGAAGGAAAYGARQGQNTYNSNSGMAAQNSDWMEKGTQSGGSGKRKWIIIGGLVGLLAIIIVGVALGVTLSKKSSSTTSGSSSSSSSDPSSFELDSDLHKSFYGIAYTPYGSQYPDCGNSLEDIIKDIQIMSQLTTRVRLYGADCNQSALVLEAIKQTKVNMTVYLGNYPSATDNDVAYERQRDVLKEALQTYGTDNVAGITVGNEYILNYMTSASATDVNGAAANKGAEALIANINDTRSMLSDMSITNVPVGNADAGAYFNNLVLESIDYGMANVHAWFAGTTIEDAAGWTWDFFQVNDVDLSDATTNKPPMSIAETGWPTKSSSTEAETNGAAAASVANLNTFLDTFVCQANKNGTEYFFFEFYDEKWKDDQFGGVEGWWGIFNANRTLKAGLTIPNCVL</sequence>
<evidence type="ECO:0000256" key="12">
    <source>
        <dbReference type="ARBA" id="ARBA00023180"/>
    </source>
</evidence>
<organism evidence="22 23">
    <name type="scientific">Cylindrobasidium torrendii FP15055 ss-10</name>
    <dbReference type="NCBI Taxonomy" id="1314674"/>
    <lineage>
        <taxon>Eukaryota</taxon>
        <taxon>Fungi</taxon>
        <taxon>Dikarya</taxon>
        <taxon>Basidiomycota</taxon>
        <taxon>Agaricomycotina</taxon>
        <taxon>Agaricomycetes</taxon>
        <taxon>Agaricomycetidae</taxon>
        <taxon>Agaricales</taxon>
        <taxon>Marasmiineae</taxon>
        <taxon>Physalacriaceae</taxon>
        <taxon>Cylindrobasidium</taxon>
    </lineage>
</organism>
<keyword evidence="8" id="KW-0964">Secreted</keyword>
<evidence type="ECO:0000256" key="8">
    <source>
        <dbReference type="ARBA" id="ARBA00022525"/>
    </source>
</evidence>